<sequence length="216" mass="25700">MVKESDMSSSFRIKTFHGLQDGFEDPADFIEDIETLVERDYFREESVLRIAIRKATPEERQSYDEEIKFLEEKKNRDCRVLFRQNVSGRAEKWYKYRSREVRQDWTKLKARCLECYQIPEEDPATAIRRMEAKYDTIKQGKDESITAFLERADDFQAQYGSQKPNFGIKVIRGLHETGKRESLIFCLRQKNRMDYAYARELIIKSYSGVENLSTFH</sequence>
<dbReference type="GeneID" id="63704149"/>
<name>A0A135LE71_PENPA</name>
<organism evidence="1 2">
    <name type="scientific">Penicillium patulum</name>
    <name type="common">Penicillium griseofulvum</name>
    <dbReference type="NCBI Taxonomy" id="5078"/>
    <lineage>
        <taxon>Eukaryota</taxon>
        <taxon>Fungi</taxon>
        <taxon>Dikarya</taxon>
        <taxon>Ascomycota</taxon>
        <taxon>Pezizomycotina</taxon>
        <taxon>Eurotiomycetes</taxon>
        <taxon>Eurotiomycetidae</taxon>
        <taxon>Eurotiales</taxon>
        <taxon>Aspergillaceae</taxon>
        <taxon>Penicillium</taxon>
    </lineage>
</organism>
<dbReference type="STRING" id="5078.A0A135LE71"/>
<comment type="caution">
    <text evidence="1">The sequence shown here is derived from an EMBL/GenBank/DDBJ whole genome shotgun (WGS) entry which is preliminary data.</text>
</comment>
<dbReference type="AlphaFoldDB" id="A0A135LE71"/>
<dbReference type="RefSeq" id="XP_040645802.1">
    <property type="nucleotide sequence ID" value="XM_040788849.1"/>
</dbReference>
<dbReference type="OrthoDB" id="4362622at2759"/>
<gene>
    <name evidence="1" type="ORF">PGRI_011360</name>
</gene>
<keyword evidence="2" id="KW-1185">Reference proteome</keyword>
<evidence type="ECO:0000313" key="1">
    <source>
        <dbReference type="EMBL" id="KXG47266.1"/>
    </source>
</evidence>
<dbReference type="OMA" id="QMEHAYL"/>
<evidence type="ECO:0000313" key="2">
    <source>
        <dbReference type="Proteomes" id="UP000070168"/>
    </source>
</evidence>
<dbReference type="EMBL" id="LHQR01000065">
    <property type="protein sequence ID" value="KXG47266.1"/>
    <property type="molecule type" value="Genomic_DNA"/>
</dbReference>
<accession>A0A135LE71</accession>
<reference evidence="1 2" key="1">
    <citation type="journal article" date="2016" name="BMC Genomics">
        <title>Genome sequencing and secondary metabolism of the postharvest pathogen Penicillium griseofulvum.</title>
        <authorList>
            <person name="Banani H."/>
            <person name="Marcet-Houben M."/>
            <person name="Ballester A.R."/>
            <person name="Abbruscato P."/>
            <person name="Gonzalez-Candelas L."/>
            <person name="Gabaldon T."/>
            <person name="Spadaro D."/>
        </authorList>
    </citation>
    <scope>NUCLEOTIDE SEQUENCE [LARGE SCALE GENOMIC DNA]</scope>
    <source>
        <strain evidence="1 2">PG3</strain>
    </source>
</reference>
<protein>
    <recommendedName>
        <fullName evidence="3">Retrotransposon gag domain-containing protein</fullName>
    </recommendedName>
</protein>
<dbReference type="Proteomes" id="UP000070168">
    <property type="component" value="Unassembled WGS sequence"/>
</dbReference>
<evidence type="ECO:0008006" key="3">
    <source>
        <dbReference type="Google" id="ProtNLM"/>
    </source>
</evidence>
<proteinExistence type="predicted"/>